<reference evidence="3 4" key="1">
    <citation type="journal article" date="2009" name="Stand. Genomic Sci.">
        <title>Complete genome sequence of Acidimicrobium ferrooxidans type strain (ICP).</title>
        <authorList>
            <person name="Clum A."/>
            <person name="Nolan M."/>
            <person name="Lang E."/>
            <person name="Glavina Del Rio T."/>
            <person name="Tice H."/>
            <person name="Copeland A."/>
            <person name="Cheng J.F."/>
            <person name="Lucas S."/>
            <person name="Chen F."/>
            <person name="Bruce D."/>
            <person name="Goodwin L."/>
            <person name="Pitluck S."/>
            <person name="Ivanova N."/>
            <person name="Mavrommatis K."/>
            <person name="Mikhailova N."/>
            <person name="Pati A."/>
            <person name="Chen A."/>
            <person name="Palaniappan K."/>
            <person name="Goker M."/>
            <person name="Spring S."/>
            <person name="Land M."/>
            <person name="Hauser L."/>
            <person name="Chang Y.J."/>
            <person name="Jeffries C.C."/>
            <person name="Chain P."/>
            <person name="Bristow J."/>
            <person name="Eisen J.A."/>
            <person name="Markowitz V."/>
            <person name="Hugenholtz P."/>
            <person name="Kyrpides N.C."/>
            <person name="Klenk H.P."/>
            <person name="Lapidus A."/>
        </authorList>
    </citation>
    <scope>NUCLEOTIDE SEQUENCE [LARGE SCALE GENOMIC DNA]</scope>
    <source>
        <strain evidence="4">DSM 10331 / JCM 15462 / NBRC 103882 / ICP</strain>
    </source>
</reference>
<accession>C7M1A4</accession>
<dbReference type="Gene3D" id="3.90.79.10">
    <property type="entry name" value="Nucleoside Triphosphate Pyrophosphohydrolase"/>
    <property type="match status" value="1"/>
</dbReference>
<dbReference type="HOGENOM" id="CLU_082381_1_0_11"/>
<protein>
    <submittedName>
        <fullName evidence="3">NUDIX hydrolase</fullName>
    </submittedName>
</protein>
<sequence length="230" mass="25735">MELERRDLEVALLEIESIARTGLAFTSSGYERERYEEILRVVVRLRNAEAPIGEPEDETVGALIRGVAEGVAGYVTPKCAVGAVVVDDSNRMLLIQRADSGVWLYPTGWADVGYSAAEVVVKEVFEETGIEVVPEAILGQIDGLRRGFTRVAMYSTIFLCRPVGGTLRAHPLEVRAVRWFEREELPENVAALMRLPWLERAFHRDEPLTRAWAAYFDPPRPGRVDGVTPR</sequence>
<dbReference type="KEGG" id="afo:Afer_1838"/>
<dbReference type="OrthoDB" id="9804442at2"/>
<dbReference type="GO" id="GO:0016787">
    <property type="term" value="F:hydrolase activity"/>
    <property type="evidence" value="ECO:0007669"/>
    <property type="project" value="UniProtKB-KW"/>
</dbReference>
<dbReference type="InterPro" id="IPR015797">
    <property type="entry name" value="NUDIX_hydrolase-like_dom_sf"/>
</dbReference>
<proteinExistence type="inferred from homology"/>
<organism evidence="3 4">
    <name type="scientific">Acidimicrobium ferrooxidans (strain DSM 10331 / JCM 15462 / NBRC 103882 / ICP)</name>
    <dbReference type="NCBI Taxonomy" id="525909"/>
    <lineage>
        <taxon>Bacteria</taxon>
        <taxon>Bacillati</taxon>
        <taxon>Actinomycetota</taxon>
        <taxon>Acidimicrobiia</taxon>
        <taxon>Acidimicrobiales</taxon>
        <taxon>Acidimicrobiaceae</taxon>
        <taxon>Acidimicrobium</taxon>
    </lineage>
</organism>
<dbReference type="PANTHER" id="PTHR43736:SF1">
    <property type="entry name" value="DIHYDRONEOPTERIN TRIPHOSPHATE DIPHOSPHATASE"/>
    <property type="match status" value="1"/>
</dbReference>
<dbReference type="eggNOG" id="COG1051">
    <property type="taxonomic scope" value="Bacteria"/>
</dbReference>
<gene>
    <name evidence="3" type="ordered locus">Afer_1838</name>
</gene>
<name>C7M1A4_ACIFD</name>
<dbReference type="PANTHER" id="PTHR43736">
    <property type="entry name" value="ADP-RIBOSE PYROPHOSPHATASE"/>
    <property type="match status" value="1"/>
</dbReference>
<keyword evidence="4" id="KW-1185">Reference proteome</keyword>
<evidence type="ECO:0000313" key="4">
    <source>
        <dbReference type="Proteomes" id="UP000000771"/>
    </source>
</evidence>
<dbReference type="SUPFAM" id="SSF55811">
    <property type="entry name" value="Nudix"/>
    <property type="match status" value="1"/>
</dbReference>
<dbReference type="RefSeq" id="WP_015799229.1">
    <property type="nucleotide sequence ID" value="NC_013124.1"/>
</dbReference>
<feature type="domain" description="Nudix hydrolase" evidence="2">
    <location>
        <begin position="76"/>
        <end position="202"/>
    </location>
</feature>
<dbReference type="InterPro" id="IPR059176">
    <property type="entry name" value="UDP-X_N"/>
</dbReference>
<comment type="similarity">
    <text evidence="1">Belongs to the Nudix hydrolase family.</text>
</comment>
<dbReference type="Pfam" id="PF12535">
    <property type="entry name" value="Nudix_N"/>
    <property type="match status" value="1"/>
</dbReference>
<evidence type="ECO:0000313" key="3">
    <source>
        <dbReference type="EMBL" id="ACU54752.1"/>
    </source>
</evidence>
<evidence type="ECO:0000259" key="2">
    <source>
        <dbReference type="PROSITE" id="PS51462"/>
    </source>
</evidence>
<dbReference type="Proteomes" id="UP000000771">
    <property type="component" value="Chromosome"/>
</dbReference>
<dbReference type="PROSITE" id="PS51462">
    <property type="entry name" value="NUDIX"/>
    <property type="match status" value="1"/>
</dbReference>
<dbReference type="Pfam" id="PF00293">
    <property type="entry name" value="NUDIX"/>
    <property type="match status" value="1"/>
</dbReference>
<dbReference type="InterPro" id="IPR000086">
    <property type="entry name" value="NUDIX_hydrolase_dom"/>
</dbReference>
<evidence type="ECO:0000256" key="1">
    <source>
        <dbReference type="ARBA" id="ARBA00005582"/>
    </source>
</evidence>
<dbReference type="AlphaFoldDB" id="C7M1A4"/>
<dbReference type="Gene3D" id="6.10.250.1120">
    <property type="match status" value="1"/>
</dbReference>
<keyword evidence="3" id="KW-0378">Hydrolase</keyword>
<dbReference type="EMBL" id="CP001631">
    <property type="protein sequence ID" value="ACU54752.1"/>
    <property type="molecule type" value="Genomic_DNA"/>
</dbReference>